<accession>A0A3S5CSH6</accession>
<protein>
    <submittedName>
        <fullName evidence="1">Uncharacterized protein</fullName>
    </submittedName>
</protein>
<evidence type="ECO:0000313" key="1">
    <source>
        <dbReference type="EMBL" id="VEL32894.1"/>
    </source>
</evidence>
<organism evidence="1 2">
    <name type="scientific">Protopolystoma xenopodis</name>
    <dbReference type="NCBI Taxonomy" id="117903"/>
    <lineage>
        <taxon>Eukaryota</taxon>
        <taxon>Metazoa</taxon>
        <taxon>Spiralia</taxon>
        <taxon>Lophotrochozoa</taxon>
        <taxon>Platyhelminthes</taxon>
        <taxon>Monogenea</taxon>
        <taxon>Polyopisthocotylea</taxon>
        <taxon>Polystomatidea</taxon>
        <taxon>Polystomatidae</taxon>
        <taxon>Protopolystoma</taxon>
    </lineage>
</organism>
<reference evidence="1" key="1">
    <citation type="submission" date="2018-11" db="EMBL/GenBank/DDBJ databases">
        <authorList>
            <consortium name="Pathogen Informatics"/>
        </authorList>
    </citation>
    <scope>NUCLEOTIDE SEQUENCE</scope>
</reference>
<proteinExistence type="predicted"/>
<gene>
    <name evidence="1" type="ORF">PXEA_LOCUS26334</name>
</gene>
<comment type="caution">
    <text evidence="1">The sequence shown here is derived from an EMBL/GenBank/DDBJ whole genome shotgun (WGS) entry which is preliminary data.</text>
</comment>
<sequence length="317" mass="36222">MTSISGCRLRTTTMVVYRASFEVNHVFSASQANEMAKTAFSRQPNGPFDIEIWNSYTNLSSRAESNVLPPWTQIRNDQIKELYLMSIHPTSVVLCIAHNSEYAYEYMSFSSQEKRDDVVELLAALNHYESQDLLVQDAKLQKSDSVYKKYRAGPLEAGTSFYGDPSIYREMAGEVEPFLFFMVSLLSHPKLGPSSNLDHIELTEVIRSLERKQDQLCNYEMRLFPNHFTLDPLEHAPLLGSRIIKFPNIVTAIVFVETLESPVMLLRIFNKGVYHMAIQFKSLLDLNNFQNLMDQAKRMPKENATFNGQLPSNALTN</sequence>
<evidence type="ECO:0000313" key="2">
    <source>
        <dbReference type="Proteomes" id="UP000784294"/>
    </source>
</evidence>
<keyword evidence="2" id="KW-1185">Reference proteome</keyword>
<dbReference type="AlphaFoldDB" id="A0A3S5CSH6"/>
<dbReference type="Proteomes" id="UP000784294">
    <property type="component" value="Unassembled WGS sequence"/>
</dbReference>
<name>A0A3S5CSH6_9PLAT</name>
<dbReference type="EMBL" id="CAAALY010244835">
    <property type="protein sequence ID" value="VEL32894.1"/>
    <property type="molecule type" value="Genomic_DNA"/>
</dbReference>